<protein>
    <submittedName>
        <fullName evidence="1">Uncharacterized protein</fullName>
    </submittedName>
</protein>
<evidence type="ECO:0000313" key="1">
    <source>
        <dbReference type="EMBL" id="EJW94703.1"/>
    </source>
</evidence>
<comment type="caution">
    <text evidence="1">The sequence shown here is derived from an EMBL/GenBank/DDBJ whole genome shotgun (WGS) entry which is preliminary data.</text>
</comment>
<organism evidence="1">
    <name type="scientific">gut metagenome</name>
    <dbReference type="NCBI Taxonomy" id="749906"/>
    <lineage>
        <taxon>unclassified sequences</taxon>
        <taxon>metagenomes</taxon>
        <taxon>organismal metagenomes</taxon>
    </lineage>
</organism>
<gene>
    <name evidence="1" type="ORF">EVA_17190</name>
</gene>
<sequence length="70" mass="7881">MFSTRRRKSSMLVDRHKMAINSEAGVISKPDCRATPFVSGPKPVTTFRNERSFTSNTRFQTISFKANPSA</sequence>
<accession>J9FJV4</accession>
<reference evidence="1" key="1">
    <citation type="journal article" date="2012" name="PLoS ONE">
        <title>Gene sets for utilization of primary and secondary nutrition supplies in the distal gut of endangered iberian lynx.</title>
        <authorList>
            <person name="Alcaide M."/>
            <person name="Messina E."/>
            <person name="Richter M."/>
            <person name="Bargiela R."/>
            <person name="Peplies J."/>
            <person name="Huws S.A."/>
            <person name="Newbold C.J."/>
            <person name="Golyshin P.N."/>
            <person name="Simon M.A."/>
            <person name="Lopez G."/>
            <person name="Yakimov M.M."/>
            <person name="Ferrer M."/>
        </authorList>
    </citation>
    <scope>NUCLEOTIDE SEQUENCE</scope>
</reference>
<name>J9FJV4_9ZZZZ</name>
<dbReference type="EMBL" id="AMCI01006222">
    <property type="protein sequence ID" value="EJW94703.1"/>
    <property type="molecule type" value="Genomic_DNA"/>
</dbReference>
<dbReference type="AlphaFoldDB" id="J9FJV4"/>
<proteinExistence type="predicted"/>